<evidence type="ECO:0000313" key="2">
    <source>
        <dbReference type="EMBL" id="GHH55786.1"/>
    </source>
</evidence>
<sequence>MTATAACVTCGNPLTEPVAGRRHCSNACRQRAYRERASRREDSPLTEAVPAPLDTFVGRREELASLARGESHRLVSLVGPAGGQDQAGRPARAQTR</sequence>
<proteinExistence type="predicted"/>
<keyword evidence="3" id="KW-1185">Reference proteome</keyword>
<feature type="region of interest" description="Disordered" evidence="1">
    <location>
        <begin position="69"/>
        <end position="96"/>
    </location>
</feature>
<accession>A0ABQ3MRH6</accession>
<evidence type="ECO:0008006" key="4">
    <source>
        <dbReference type="Google" id="ProtNLM"/>
    </source>
</evidence>
<evidence type="ECO:0000256" key="1">
    <source>
        <dbReference type="SAM" id="MobiDB-lite"/>
    </source>
</evidence>
<dbReference type="RefSeq" id="WP_191303912.1">
    <property type="nucleotide sequence ID" value="NZ_BNAR01000015.1"/>
</dbReference>
<protein>
    <recommendedName>
        <fullName evidence="4">ROS/MUCR transcriptional regulator protein</fullName>
    </recommendedName>
</protein>
<dbReference type="Proteomes" id="UP000605568">
    <property type="component" value="Unassembled WGS sequence"/>
</dbReference>
<comment type="caution">
    <text evidence="2">The sequence shown here is derived from an EMBL/GenBank/DDBJ whole genome shotgun (WGS) entry which is preliminary data.</text>
</comment>
<evidence type="ECO:0000313" key="3">
    <source>
        <dbReference type="Proteomes" id="UP000605568"/>
    </source>
</evidence>
<reference evidence="3" key="1">
    <citation type="journal article" date="2019" name="Int. J. Syst. Evol. Microbiol.">
        <title>The Global Catalogue of Microorganisms (GCM) 10K type strain sequencing project: providing services to taxonomists for standard genome sequencing and annotation.</title>
        <authorList>
            <consortium name="The Broad Institute Genomics Platform"/>
            <consortium name="The Broad Institute Genome Sequencing Center for Infectious Disease"/>
            <person name="Wu L."/>
            <person name="Ma J."/>
        </authorList>
    </citation>
    <scope>NUCLEOTIDE SEQUENCE [LARGE SCALE GENOMIC DNA]</scope>
    <source>
        <strain evidence="3">CGMCC 4.7367</strain>
    </source>
</reference>
<dbReference type="EMBL" id="BNAR01000015">
    <property type="protein sequence ID" value="GHH55786.1"/>
    <property type="molecule type" value="Genomic_DNA"/>
</dbReference>
<gene>
    <name evidence="2" type="ORF">GCM10017774_72760</name>
</gene>
<name>A0ABQ3MRH6_9PSEU</name>
<organism evidence="2 3">
    <name type="scientific">Lentzea cavernae</name>
    <dbReference type="NCBI Taxonomy" id="2020703"/>
    <lineage>
        <taxon>Bacteria</taxon>
        <taxon>Bacillati</taxon>
        <taxon>Actinomycetota</taxon>
        <taxon>Actinomycetes</taxon>
        <taxon>Pseudonocardiales</taxon>
        <taxon>Pseudonocardiaceae</taxon>
        <taxon>Lentzea</taxon>
    </lineage>
</organism>